<keyword evidence="1" id="KW-1133">Transmembrane helix</keyword>
<comment type="caution">
    <text evidence="2">The sequence shown here is derived from an EMBL/GenBank/DDBJ whole genome shotgun (WGS) entry which is preliminary data.</text>
</comment>
<evidence type="ECO:0000256" key="1">
    <source>
        <dbReference type="SAM" id="Phobius"/>
    </source>
</evidence>
<sequence>MLYCDSNPQKSKAPMPWIGMYVAAASLICFLTIVADAFYAFRNKKFWFPCKFFTINAATLTLLGVTMKMPLDVSSDMYGGSDQLAKLSSTVMKCITIVATTKKYLELKYSEIHKEALREQIGKKITVEKLKENVNKYWMMAETGSPQFMMARSVTCSASGVICLMTALILAQLEYRVWDFAATGESDYTWSTFFIFVIQTATVGVGIIGPICRWFTAIKFKCSKESTKGFKTELKPKSYWIKRLEEWKKSSIVLQIRGLKLRKLVQRTKNLVLNLCIMIQVMIVVTSKLTLLILLFFVRRLMLCYRCCYNLFKEPVHNSTSPTKSDNVLLLEGEVELTESTLKNISEAADHFIIKANKQQRKNLIELLQQKSTSGFECILDFHSDKVPSLDSQEPLNCWALPLVTLTCIVIAISKINKNMADRLVCSVSEGLSHVRHVDKTVDTKGNLTNSRDAADKVWLGVELEGKWLDEDLTRIAPKETSCRETFQIVADFAQKIVMKYKANINASPVGNPTNWSINVVAANSMYKICKSLLLDAEGNNHQINHDELFLKLFDMIAGILGACLTNLPGVITMKCFSSAIEKREENVRFVAQLLGETEKILKFFGNHELLYLHDTDQFASIDEWHAKMGQANPCASPSSSDNNSVASGSGELAMEIELEA</sequence>
<proteinExistence type="predicted"/>
<feature type="transmembrane region" description="Helical" evidence="1">
    <location>
        <begin position="154"/>
        <end position="173"/>
    </location>
</feature>
<dbReference type="Proteomes" id="UP000306102">
    <property type="component" value="Unassembled WGS sequence"/>
</dbReference>
<dbReference type="EMBL" id="SDRB02009148">
    <property type="protein sequence ID" value="THG08700.1"/>
    <property type="molecule type" value="Genomic_DNA"/>
</dbReference>
<keyword evidence="1" id="KW-0472">Membrane</keyword>
<evidence type="ECO:0000313" key="3">
    <source>
        <dbReference type="Proteomes" id="UP000306102"/>
    </source>
</evidence>
<gene>
    <name evidence="2" type="ORF">TEA_005512</name>
</gene>
<dbReference type="PANTHER" id="PTHR35307">
    <property type="entry name" value="PROTEIN, PUTATIVE-RELATED"/>
    <property type="match status" value="1"/>
</dbReference>
<feature type="transmembrane region" description="Helical" evidence="1">
    <location>
        <begin position="271"/>
        <end position="298"/>
    </location>
</feature>
<dbReference type="PANTHER" id="PTHR35307:SF3">
    <property type="entry name" value="DUF4220 DOMAIN-CONTAINING PROTEIN"/>
    <property type="match status" value="1"/>
</dbReference>
<reference evidence="2 3" key="1">
    <citation type="journal article" date="2018" name="Proc. Natl. Acad. Sci. U.S.A.">
        <title>Draft genome sequence of Camellia sinensis var. sinensis provides insights into the evolution of the tea genome and tea quality.</title>
        <authorList>
            <person name="Wei C."/>
            <person name="Yang H."/>
            <person name="Wang S."/>
            <person name="Zhao J."/>
            <person name="Liu C."/>
            <person name="Gao L."/>
            <person name="Xia E."/>
            <person name="Lu Y."/>
            <person name="Tai Y."/>
            <person name="She G."/>
            <person name="Sun J."/>
            <person name="Cao H."/>
            <person name="Tong W."/>
            <person name="Gao Q."/>
            <person name="Li Y."/>
            <person name="Deng W."/>
            <person name="Jiang X."/>
            <person name="Wang W."/>
            <person name="Chen Q."/>
            <person name="Zhang S."/>
            <person name="Li H."/>
            <person name="Wu J."/>
            <person name="Wang P."/>
            <person name="Li P."/>
            <person name="Shi C."/>
            <person name="Zheng F."/>
            <person name="Jian J."/>
            <person name="Huang B."/>
            <person name="Shan D."/>
            <person name="Shi M."/>
            <person name="Fang C."/>
            <person name="Yue Y."/>
            <person name="Li F."/>
            <person name="Li D."/>
            <person name="Wei S."/>
            <person name="Han B."/>
            <person name="Jiang C."/>
            <person name="Yin Y."/>
            <person name="Xia T."/>
            <person name="Zhang Z."/>
            <person name="Bennetzen J.L."/>
            <person name="Zhao S."/>
            <person name="Wan X."/>
        </authorList>
    </citation>
    <scope>NUCLEOTIDE SEQUENCE [LARGE SCALE GENOMIC DNA]</scope>
    <source>
        <strain evidence="3">cv. Shuchazao</strain>
        <tissue evidence="2">Leaf</tissue>
    </source>
</reference>
<keyword evidence="1" id="KW-0812">Transmembrane</keyword>
<protein>
    <submittedName>
        <fullName evidence="2">Uncharacterized protein</fullName>
    </submittedName>
</protein>
<name>A0A4S4DZ14_CAMSN</name>
<feature type="transmembrane region" description="Helical" evidence="1">
    <location>
        <begin position="20"/>
        <end position="41"/>
    </location>
</feature>
<accession>A0A4S4DZ14</accession>
<keyword evidence="3" id="KW-1185">Reference proteome</keyword>
<evidence type="ECO:0000313" key="2">
    <source>
        <dbReference type="EMBL" id="THG08700.1"/>
    </source>
</evidence>
<organism evidence="2 3">
    <name type="scientific">Camellia sinensis var. sinensis</name>
    <name type="common">China tea</name>
    <dbReference type="NCBI Taxonomy" id="542762"/>
    <lineage>
        <taxon>Eukaryota</taxon>
        <taxon>Viridiplantae</taxon>
        <taxon>Streptophyta</taxon>
        <taxon>Embryophyta</taxon>
        <taxon>Tracheophyta</taxon>
        <taxon>Spermatophyta</taxon>
        <taxon>Magnoliopsida</taxon>
        <taxon>eudicotyledons</taxon>
        <taxon>Gunneridae</taxon>
        <taxon>Pentapetalae</taxon>
        <taxon>asterids</taxon>
        <taxon>Ericales</taxon>
        <taxon>Theaceae</taxon>
        <taxon>Camellia</taxon>
    </lineage>
</organism>
<dbReference type="AlphaFoldDB" id="A0A4S4DZ14"/>
<feature type="transmembrane region" description="Helical" evidence="1">
    <location>
        <begin position="193"/>
        <end position="215"/>
    </location>
</feature>